<keyword evidence="2" id="KW-1185">Reference proteome</keyword>
<evidence type="ECO:0000313" key="2">
    <source>
        <dbReference type="Proteomes" id="UP000298652"/>
    </source>
</evidence>
<accession>A0A4V6D3U9</accession>
<dbReference type="Gramene" id="TKW03976">
    <property type="protein sequence ID" value="TKW03976"/>
    <property type="gene ID" value="SEVIR_7G078533v2"/>
</dbReference>
<evidence type="ECO:0000313" key="1">
    <source>
        <dbReference type="EMBL" id="TKW03976.1"/>
    </source>
</evidence>
<organism evidence="1 2">
    <name type="scientific">Setaria viridis</name>
    <name type="common">Green bristlegrass</name>
    <name type="synonym">Setaria italica subsp. viridis</name>
    <dbReference type="NCBI Taxonomy" id="4556"/>
    <lineage>
        <taxon>Eukaryota</taxon>
        <taxon>Viridiplantae</taxon>
        <taxon>Streptophyta</taxon>
        <taxon>Embryophyta</taxon>
        <taxon>Tracheophyta</taxon>
        <taxon>Spermatophyta</taxon>
        <taxon>Magnoliopsida</taxon>
        <taxon>Liliopsida</taxon>
        <taxon>Poales</taxon>
        <taxon>Poaceae</taxon>
        <taxon>PACMAD clade</taxon>
        <taxon>Panicoideae</taxon>
        <taxon>Panicodae</taxon>
        <taxon>Paniceae</taxon>
        <taxon>Cenchrinae</taxon>
        <taxon>Setaria</taxon>
    </lineage>
</organism>
<gene>
    <name evidence="1" type="ORF">SEVIR_7G078533v2</name>
</gene>
<dbReference type="AlphaFoldDB" id="A0A4V6D3U9"/>
<protein>
    <submittedName>
        <fullName evidence="1">Uncharacterized protein</fullName>
    </submittedName>
</protein>
<sequence length="35" mass="4050">MSIWRFACVVGKWDPRSEGHWRLCSLGSQLAWGKT</sequence>
<proteinExistence type="predicted"/>
<reference evidence="1" key="1">
    <citation type="submission" date="2019-03" db="EMBL/GenBank/DDBJ databases">
        <title>WGS assembly of Setaria viridis.</title>
        <authorList>
            <person name="Huang P."/>
            <person name="Jenkins J."/>
            <person name="Grimwood J."/>
            <person name="Barry K."/>
            <person name="Healey A."/>
            <person name="Mamidi S."/>
            <person name="Sreedasyam A."/>
            <person name="Shu S."/>
            <person name="Feldman M."/>
            <person name="Wu J."/>
            <person name="Yu Y."/>
            <person name="Chen C."/>
            <person name="Johnson J."/>
            <person name="Rokhsar D."/>
            <person name="Baxter I."/>
            <person name="Schmutz J."/>
            <person name="Brutnell T."/>
            <person name="Kellogg E."/>
        </authorList>
    </citation>
    <scope>NUCLEOTIDE SEQUENCE [LARGE SCALE GENOMIC DNA]</scope>
</reference>
<dbReference type="EMBL" id="CM016558">
    <property type="protein sequence ID" value="TKW03976.1"/>
    <property type="molecule type" value="Genomic_DNA"/>
</dbReference>
<name>A0A4V6D3U9_SETVI</name>
<dbReference type="Proteomes" id="UP000298652">
    <property type="component" value="Chromosome 7"/>
</dbReference>